<feature type="domain" description="DUF4352" evidence="3">
    <location>
        <begin position="72"/>
        <end position="185"/>
    </location>
</feature>
<keyword evidence="1 2" id="KW-0732">Signal</keyword>
<dbReference type="EMBL" id="CP028923">
    <property type="protein sequence ID" value="QCK16226.1"/>
    <property type="molecule type" value="Genomic_DNA"/>
</dbReference>
<keyword evidence="5" id="KW-1185">Reference proteome</keyword>
<evidence type="ECO:0000259" key="3">
    <source>
        <dbReference type="Pfam" id="PF11611"/>
    </source>
</evidence>
<feature type="chain" id="PRO_5020742315" description="DUF4352 domain-containing protein" evidence="2">
    <location>
        <begin position="25"/>
        <end position="197"/>
    </location>
</feature>
<evidence type="ECO:0000313" key="4">
    <source>
        <dbReference type="EMBL" id="QCK16226.1"/>
    </source>
</evidence>
<dbReference type="AlphaFoldDB" id="A0A4D7JVM7"/>
<dbReference type="InterPro" id="IPR029050">
    <property type="entry name" value="Immunoprotect_excell_Ig-like"/>
</dbReference>
<accession>A0A4D7JVM7</accession>
<gene>
    <name evidence="4" type="ORF">DCC35_16500</name>
</gene>
<dbReference type="Gene3D" id="2.60.40.1240">
    <property type="match status" value="1"/>
</dbReference>
<dbReference type="Proteomes" id="UP000298616">
    <property type="component" value="Chromosome"/>
</dbReference>
<organism evidence="4 5">
    <name type="scientific">Mangrovivirga cuniculi</name>
    <dbReference type="NCBI Taxonomy" id="2715131"/>
    <lineage>
        <taxon>Bacteria</taxon>
        <taxon>Pseudomonadati</taxon>
        <taxon>Bacteroidota</taxon>
        <taxon>Cytophagia</taxon>
        <taxon>Cytophagales</taxon>
        <taxon>Mangrovivirgaceae</taxon>
        <taxon>Mangrovivirga</taxon>
    </lineage>
</organism>
<name>A0A4D7JVM7_9BACT</name>
<dbReference type="Pfam" id="PF11611">
    <property type="entry name" value="DUF4352"/>
    <property type="match status" value="1"/>
</dbReference>
<feature type="signal peptide" evidence="2">
    <location>
        <begin position="1"/>
        <end position="24"/>
    </location>
</feature>
<evidence type="ECO:0000313" key="5">
    <source>
        <dbReference type="Proteomes" id="UP000298616"/>
    </source>
</evidence>
<evidence type="ECO:0000256" key="2">
    <source>
        <dbReference type="SAM" id="SignalP"/>
    </source>
</evidence>
<dbReference type="InterPro" id="IPR029051">
    <property type="entry name" value="DUF4352"/>
</dbReference>
<reference evidence="4 5" key="1">
    <citation type="submission" date="2018-04" db="EMBL/GenBank/DDBJ databases">
        <title>Complete genome uncultured novel isolate.</title>
        <authorList>
            <person name="Merlino G."/>
        </authorList>
    </citation>
    <scope>NUCLEOTIDE SEQUENCE [LARGE SCALE GENOMIC DNA]</scope>
    <source>
        <strain evidence="5">R1DC9</strain>
    </source>
</reference>
<protein>
    <recommendedName>
        <fullName evidence="3">DUF4352 domain-containing protein</fullName>
    </recommendedName>
</protein>
<evidence type="ECO:0000256" key="1">
    <source>
        <dbReference type="ARBA" id="ARBA00022729"/>
    </source>
</evidence>
<dbReference type="KEGG" id="fpf:DCC35_16500"/>
<dbReference type="PROSITE" id="PS51257">
    <property type="entry name" value="PROKAR_LIPOPROTEIN"/>
    <property type="match status" value="1"/>
</dbReference>
<sequence length="197" mass="22175">MRTIMKTKPFFLIALIAFSSLVYSCTETKSDEKSETTEEIKATVEETEVKESSPSAVENTVAYYGDVTTGKMNEVVEKEGRRIIVLEFGDAKSKFPDVSEIPEGKKLVYIKTRVENVDAEEWKSSILQFFLRDATGEEYAPSLYEVDKGEMLPQVELNKGDMSEGYIGFEVNPEIKDYCLAYTVNLGEGKMIAIDLK</sequence>
<proteinExistence type="predicted"/>